<keyword evidence="1" id="KW-0812">Transmembrane</keyword>
<feature type="transmembrane region" description="Helical" evidence="1">
    <location>
        <begin position="1109"/>
        <end position="1136"/>
    </location>
</feature>
<reference evidence="3" key="1">
    <citation type="submission" date="2021-02" db="EMBL/GenBank/DDBJ databases">
        <authorList>
            <person name="Dougan E. K."/>
            <person name="Rhodes N."/>
            <person name="Thang M."/>
            <person name="Chan C."/>
        </authorList>
    </citation>
    <scope>NUCLEOTIDE SEQUENCE</scope>
</reference>
<proteinExistence type="predicted"/>
<keyword evidence="1" id="KW-0472">Membrane</keyword>
<feature type="transmembrane region" description="Helical" evidence="1">
    <location>
        <begin position="1078"/>
        <end position="1097"/>
    </location>
</feature>
<evidence type="ECO:0008006" key="5">
    <source>
        <dbReference type="Google" id="ProtNLM"/>
    </source>
</evidence>
<name>A0A812PKT1_9DINO</name>
<feature type="signal peptide" evidence="2">
    <location>
        <begin position="1"/>
        <end position="22"/>
    </location>
</feature>
<gene>
    <name evidence="3" type="ORF">SNAT2548_LOCUS18546</name>
</gene>
<feature type="chain" id="PRO_5032852661" description="Right handed beta helix domain-containing protein" evidence="2">
    <location>
        <begin position="23"/>
        <end position="1142"/>
    </location>
</feature>
<dbReference type="PANTHER" id="PTHR11319">
    <property type="entry name" value="G PROTEIN-COUPLED RECEPTOR-RELATED"/>
    <property type="match status" value="1"/>
</dbReference>
<keyword evidence="1" id="KW-1133">Transmembrane helix</keyword>
<evidence type="ECO:0000313" key="4">
    <source>
        <dbReference type="Proteomes" id="UP000604046"/>
    </source>
</evidence>
<feature type="transmembrane region" description="Helical" evidence="1">
    <location>
        <begin position="918"/>
        <end position="939"/>
    </location>
</feature>
<feature type="transmembrane region" description="Helical" evidence="1">
    <location>
        <begin position="1045"/>
        <end position="1066"/>
    </location>
</feature>
<dbReference type="Proteomes" id="UP000604046">
    <property type="component" value="Unassembled WGS sequence"/>
</dbReference>
<feature type="transmembrane region" description="Helical" evidence="1">
    <location>
        <begin position="973"/>
        <end position="997"/>
    </location>
</feature>
<keyword evidence="4" id="KW-1185">Reference proteome</keyword>
<sequence length="1142" mass="120121">MSRFCRLGLVCALVCHWRPLCGERVSDRLLLDTADSFLLRDLRGQRRAEDARIQGALAKVPPPPAAGPQSAIKVGLPSCAGGVLELAGSYEVVEAVTIEGPCQVMGSAELNLLAPVRFRGNASFFGRLTVKAIKAVWDEYDATLDSPCIFINGSLRLHPAAKLRFEDCRNGQKQEENARGGGLSIEGDAELLGGSLHFSRCQARGDGRQTGKGGALYVGGAFRNWDATIEATGCSATFGGTIYVKEPMAVLGGKLAFSGSTSQKDGGAVYVNAPMKVSGGNLTILESKAEGGGGAIRAQQVDVSGGSLTTQETNAEKRGGAIGATHINVFGGSMTIHQTRSKGEGGAMTAFTFNMTGGRVAVNDSRAGSEGGAVYSVDLDISGGNLTINGAYAWKSGGAIWGDRMNVSGGSLAIVGSRTHLNGGAIHTEKLMAVSGGHLVARRSNAGLNGGCIRTDRFEQPGGVIDLEGCHAGQRRAGQGGAIKTYTFRKAAAAWLAMAGGDAEHGGGIYVSDRADVQAENLQISNCRASTYGGCLFLEKPAQFHGPLQLQNCSAKGGGGGIFAAQGLRAERVLCVGCVAPVAALLHVEDGNGSFGTIRALSRTRRASPSIVAGGPSSRLQIATVDCLEAPGCGVAAENAEVAQLLCQRGEGRQGLANGDGHQCQTCPEDHIRLVMDEAHCTPCPDMGNLSIWCSATELELPVGYMVDYNRSDPGSVSKWYRCPSDQACPGGYLNASSVAGEPAQELVPMCEEGYGGVGCTNCTMGYGRGDSNILQCVHCSSSPRQATWYAGFFLAKNLALFTSAVVSASKGHRAASSTLLNQLMSFSAVAGITMSGAMQTNTFKIEIGITAKDVFRVLMLPVSVAQGQTNAGGGMSGECLLELFNVEKSLHHTHVLMSLWPALLIACLAIAKGGWLAVVVGVNVFLPAFLAGFGKYLVAFRLRPESDPIAGGLRWDFLPPGPHMTSHVSLRIALVVLSIVALLAMSVGSWIFAVWFRTQPPPAHVAYLVQAYRPGCEAWEVERLVRKVVLALITATLPVTLSPALQMEAVTLVLIASLVAHLCYWPYKDDSWNRVEIGLLFVGLTITGLTTCLIANEHHWAKSSVTQRALVFLICSVAGGICVVMMASFLVAYIAERRKRV</sequence>
<dbReference type="AlphaFoldDB" id="A0A812PKT1"/>
<evidence type="ECO:0000313" key="3">
    <source>
        <dbReference type="EMBL" id="CAE7351585.1"/>
    </source>
</evidence>
<comment type="caution">
    <text evidence="3">The sequence shown here is derived from an EMBL/GenBank/DDBJ whole genome shotgun (WGS) entry which is preliminary data.</text>
</comment>
<keyword evidence="2" id="KW-0732">Signal</keyword>
<dbReference type="PANTHER" id="PTHR11319:SF35">
    <property type="entry name" value="OUTER MEMBRANE PROTEIN PMPC-RELATED"/>
    <property type="match status" value="1"/>
</dbReference>
<organism evidence="3 4">
    <name type="scientific">Symbiodinium natans</name>
    <dbReference type="NCBI Taxonomy" id="878477"/>
    <lineage>
        <taxon>Eukaryota</taxon>
        <taxon>Sar</taxon>
        <taxon>Alveolata</taxon>
        <taxon>Dinophyceae</taxon>
        <taxon>Suessiales</taxon>
        <taxon>Symbiodiniaceae</taxon>
        <taxon>Symbiodinium</taxon>
    </lineage>
</organism>
<protein>
    <recommendedName>
        <fullName evidence="5">Right handed beta helix domain-containing protein</fullName>
    </recommendedName>
</protein>
<evidence type="ECO:0000256" key="1">
    <source>
        <dbReference type="SAM" id="Phobius"/>
    </source>
</evidence>
<dbReference type="EMBL" id="CAJNDS010002148">
    <property type="protein sequence ID" value="CAE7351585.1"/>
    <property type="molecule type" value="Genomic_DNA"/>
</dbReference>
<accession>A0A812PKT1</accession>
<evidence type="ECO:0000256" key="2">
    <source>
        <dbReference type="SAM" id="SignalP"/>
    </source>
</evidence>